<evidence type="ECO:0000313" key="1">
    <source>
        <dbReference type="EMBL" id="KAK0430271.1"/>
    </source>
</evidence>
<gene>
    <name evidence="1" type="ORF">EV421DRAFT_2025240</name>
</gene>
<protein>
    <submittedName>
        <fullName evidence="1">Uncharacterized protein</fullName>
    </submittedName>
</protein>
<keyword evidence="2" id="KW-1185">Reference proteome</keyword>
<proteinExistence type="predicted"/>
<dbReference type="EMBL" id="JAUEPT010000159">
    <property type="protein sequence ID" value="KAK0430271.1"/>
    <property type="molecule type" value="Genomic_DNA"/>
</dbReference>
<reference evidence="1" key="1">
    <citation type="submission" date="2023-06" db="EMBL/GenBank/DDBJ databases">
        <authorList>
            <consortium name="Lawrence Berkeley National Laboratory"/>
            <person name="Ahrendt S."/>
            <person name="Sahu N."/>
            <person name="Indic B."/>
            <person name="Wong-Bajracharya J."/>
            <person name="Merenyi Z."/>
            <person name="Ke H.-M."/>
            <person name="Monk M."/>
            <person name="Kocsube S."/>
            <person name="Drula E."/>
            <person name="Lipzen A."/>
            <person name="Balint B."/>
            <person name="Henrissat B."/>
            <person name="Andreopoulos B."/>
            <person name="Martin F.M."/>
            <person name="Harder C.B."/>
            <person name="Rigling D."/>
            <person name="Ford K.L."/>
            <person name="Foster G.D."/>
            <person name="Pangilinan J."/>
            <person name="Papanicolaou A."/>
            <person name="Barry K."/>
            <person name="LaButti K."/>
            <person name="Viragh M."/>
            <person name="Koriabine M."/>
            <person name="Yan M."/>
            <person name="Riley R."/>
            <person name="Champramary S."/>
            <person name="Plett K.L."/>
            <person name="Tsai I.J."/>
            <person name="Slot J."/>
            <person name="Sipos G."/>
            <person name="Plett J."/>
            <person name="Nagy L.G."/>
            <person name="Grigoriev I.V."/>
        </authorList>
    </citation>
    <scope>NUCLEOTIDE SEQUENCE</scope>
    <source>
        <strain evidence="1">FPL87.14</strain>
    </source>
</reference>
<comment type="caution">
    <text evidence="1">The sequence shown here is derived from an EMBL/GenBank/DDBJ whole genome shotgun (WGS) entry which is preliminary data.</text>
</comment>
<accession>A0AA39IV12</accession>
<sequence length="185" mass="20646">MWNNSTTLNSFYDDIKASTDLEPTPPRYFPYPARFTEYDSQIITEFKYLDVLSTNVALLNVVQIGGSCDSIDSESGSQALIQLGDIDRQSVMGYSGESALETETLIGVNFVGRSERCDGTGADHFYIPHFIRTPHRSGIRPYLSSTFLDALKHLCDIDRLPPAPYHSIPGRIIDAVSIQVLLYMT</sequence>
<organism evidence="1 2">
    <name type="scientific">Armillaria borealis</name>
    <dbReference type="NCBI Taxonomy" id="47425"/>
    <lineage>
        <taxon>Eukaryota</taxon>
        <taxon>Fungi</taxon>
        <taxon>Dikarya</taxon>
        <taxon>Basidiomycota</taxon>
        <taxon>Agaricomycotina</taxon>
        <taxon>Agaricomycetes</taxon>
        <taxon>Agaricomycetidae</taxon>
        <taxon>Agaricales</taxon>
        <taxon>Marasmiineae</taxon>
        <taxon>Physalacriaceae</taxon>
        <taxon>Armillaria</taxon>
    </lineage>
</organism>
<dbReference type="Proteomes" id="UP001175226">
    <property type="component" value="Unassembled WGS sequence"/>
</dbReference>
<dbReference type="AlphaFoldDB" id="A0AA39IV12"/>
<evidence type="ECO:0000313" key="2">
    <source>
        <dbReference type="Proteomes" id="UP001175226"/>
    </source>
</evidence>
<name>A0AA39IV12_9AGAR</name>